<feature type="signal peptide" evidence="1">
    <location>
        <begin position="1"/>
        <end position="29"/>
    </location>
</feature>
<reference evidence="2" key="1">
    <citation type="journal article" date="2015" name="Sci. Rep.">
        <title>Tissue- and time-dependent transcription in Ixodes ricinus salivary glands and midguts when blood feeding on the vertebrate host.</title>
        <authorList>
            <person name="Kotsyfakis M."/>
            <person name="Schwarz A."/>
            <person name="Erhart J."/>
            <person name="Ribeiro J.M."/>
        </authorList>
    </citation>
    <scope>NUCLEOTIDE SEQUENCE</scope>
    <source>
        <tissue evidence="2">Salivary gland and midgut</tissue>
    </source>
</reference>
<dbReference type="AlphaFoldDB" id="V5IBV3"/>
<dbReference type="GO" id="GO:0030682">
    <property type="term" value="P:symbiont-mediated perturbation of host defenses"/>
    <property type="evidence" value="ECO:0007669"/>
    <property type="project" value="InterPro"/>
</dbReference>
<dbReference type="SUPFAM" id="SSF50814">
    <property type="entry name" value="Lipocalins"/>
    <property type="match status" value="1"/>
</dbReference>
<dbReference type="EMBL" id="GANP01014787">
    <property type="protein sequence ID" value="JAB69681.1"/>
    <property type="molecule type" value="mRNA"/>
</dbReference>
<name>V5IBV3_IXORI</name>
<dbReference type="InterPro" id="IPR012674">
    <property type="entry name" value="Calycin"/>
</dbReference>
<proteinExistence type="evidence at transcript level"/>
<feature type="chain" id="PRO_5004736561" evidence="1">
    <location>
        <begin position="30"/>
        <end position="170"/>
    </location>
</feature>
<keyword evidence="1" id="KW-0732">Signal</keyword>
<dbReference type="Gene3D" id="2.40.128.20">
    <property type="match status" value="1"/>
</dbReference>
<sequence>MFTDLTVMKAKVHSVSICILVLLTQHVMAYPEIRIDDDRNYEQYQDINQALQNSDSLSWMYRRTYKPEPNDPEYACVYANVTRLPGEGLYVFLQGWTKVDNTTIEVPLLVNTTKTPGYGYLRKRDNAMHVTLDIPKLGLHKDFGIYKLIYSDNKECDILRVTSKAKWFRL</sequence>
<evidence type="ECO:0000313" key="2">
    <source>
        <dbReference type="EMBL" id="JAB69681.1"/>
    </source>
</evidence>
<dbReference type="InterPro" id="IPR002970">
    <property type="entry name" value="Tick_his-bd"/>
</dbReference>
<organism evidence="2">
    <name type="scientific">Ixodes ricinus</name>
    <name type="common">Common tick</name>
    <name type="synonym">Acarus ricinus</name>
    <dbReference type="NCBI Taxonomy" id="34613"/>
    <lineage>
        <taxon>Eukaryota</taxon>
        <taxon>Metazoa</taxon>
        <taxon>Ecdysozoa</taxon>
        <taxon>Arthropoda</taxon>
        <taxon>Chelicerata</taxon>
        <taxon>Arachnida</taxon>
        <taxon>Acari</taxon>
        <taxon>Parasitiformes</taxon>
        <taxon>Ixodida</taxon>
        <taxon>Ixodoidea</taxon>
        <taxon>Ixodidae</taxon>
        <taxon>Ixodinae</taxon>
        <taxon>Ixodes</taxon>
    </lineage>
</organism>
<accession>V5IBV3</accession>
<dbReference type="GO" id="GO:0043176">
    <property type="term" value="F:amine binding"/>
    <property type="evidence" value="ECO:0007669"/>
    <property type="project" value="InterPro"/>
</dbReference>
<protein>
    <submittedName>
        <fullName evidence="2">Putative lipocalin-2 1</fullName>
    </submittedName>
</protein>
<evidence type="ECO:0000256" key="1">
    <source>
        <dbReference type="SAM" id="SignalP"/>
    </source>
</evidence>
<dbReference type="Pfam" id="PF02098">
    <property type="entry name" value="His_binding"/>
    <property type="match status" value="1"/>
</dbReference>